<dbReference type="InterPro" id="IPR029303">
    <property type="entry name" value="CapF_C"/>
</dbReference>
<dbReference type="InterPro" id="IPR050177">
    <property type="entry name" value="Lipid_A_modif_metabolic_enz"/>
</dbReference>
<feature type="domain" description="Capsular polysaccharide assembling protein CapF C-terminal" evidence="2">
    <location>
        <begin position="246"/>
        <end position="357"/>
    </location>
</feature>
<evidence type="ECO:0000259" key="1">
    <source>
        <dbReference type="Pfam" id="PF01370"/>
    </source>
</evidence>
<dbReference type="PANTHER" id="PTHR43245:SF55">
    <property type="entry name" value="NAD(P)-BINDING DOMAIN-CONTAINING PROTEIN"/>
    <property type="match status" value="1"/>
</dbReference>
<dbReference type="PANTHER" id="PTHR43245">
    <property type="entry name" value="BIFUNCTIONAL POLYMYXIN RESISTANCE PROTEIN ARNA"/>
    <property type="match status" value="1"/>
</dbReference>
<name>A0A563E152_9MICO</name>
<proteinExistence type="predicted"/>
<feature type="domain" description="NAD-dependent epimerase/dehydratase" evidence="1">
    <location>
        <begin position="3"/>
        <end position="159"/>
    </location>
</feature>
<keyword evidence="4" id="KW-1185">Reference proteome</keyword>
<sequence>MRILLTGAAGFLGWHTRVRLRSLTEHEVVLVTRENWSDLADLAADVDAIIHVAGINRGAPHEVEDGNIELAEHIATALKANSSVQRVIFANSIWAGTGSPYGSGKARANSTLAEAAAEAGATYVDVRLPNLFGEGGRANYNSFVATFVHKVVAGDTPEILDRPIRLLHVQAAAQTLIDALTTSLPNLEPVGTETSVQTIYDTLVRMKALYNVGDIPPLLNELDIELFNTLRWAMFPHHYPITLTKHADQRGDLVETVKAHGGQGQTFVSTTHPCITRGEHFHLEKVERFVVIRGRARISLRKVFTDEVISFDVNGDEPAIVDMPTMWVHNITNTGDDELVTLFWAHELFNPERPDTFWEPVALEPTA</sequence>
<dbReference type="EMBL" id="VCQV01000015">
    <property type="protein sequence ID" value="TWP35902.1"/>
    <property type="molecule type" value="Genomic_DNA"/>
</dbReference>
<dbReference type="Proteomes" id="UP000320244">
    <property type="component" value="Unassembled WGS sequence"/>
</dbReference>
<dbReference type="Gene3D" id="3.40.50.720">
    <property type="entry name" value="NAD(P)-binding Rossmann-like Domain"/>
    <property type="match status" value="1"/>
</dbReference>
<dbReference type="SUPFAM" id="SSF51182">
    <property type="entry name" value="RmlC-like cupins"/>
    <property type="match status" value="1"/>
</dbReference>
<dbReference type="OrthoDB" id="9801785at2"/>
<dbReference type="RefSeq" id="WP_146316964.1">
    <property type="nucleotide sequence ID" value="NZ_VCQV01000015.1"/>
</dbReference>
<gene>
    <name evidence="3" type="ORF">FGL98_11745</name>
</gene>
<dbReference type="SUPFAM" id="SSF51735">
    <property type="entry name" value="NAD(P)-binding Rossmann-fold domains"/>
    <property type="match status" value="1"/>
</dbReference>
<comment type="caution">
    <text evidence="3">The sequence shown here is derived from an EMBL/GenBank/DDBJ whole genome shotgun (WGS) entry which is preliminary data.</text>
</comment>
<dbReference type="AlphaFoldDB" id="A0A563E152"/>
<dbReference type="InterPro" id="IPR014710">
    <property type="entry name" value="RmlC-like_jellyroll"/>
</dbReference>
<dbReference type="InterPro" id="IPR001509">
    <property type="entry name" value="Epimerase_deHydtase"/>
</dbReference>
<evidence type="ECO:0000313" key="3">
    <source>
        <dbReference type="EMBL" id="TWP35902.1"/>
    </source>
</evidence>
<reference evidence="3 4" key="1">
    <citation type="submission" date="2019-05" db="EMBL/GenBank/DDBJ databases">
        <authorList>
            <person name="Lee S.D."/>
        </authorList>
    </citation>
    <scope>NUCLEOTIDE SEQUENCE [LARGE SCALE GENOMIC DNA]</scope>
    <source>
        <strain evidence="3 4">C5-26</strain>
    </source>
</reference>
<dbReference type="Pfam" id="PF01370">
    <property type="entry name" value="Epimerase"/>
    <property type="match status" value="1"/>
</dbReference>
<dbReference type="CDD" id="cd07007">
    <property type="entry name" value="cupin_CapF-like_C"/>
    <property type="match status" value="1"/>
</dbReference>
<dbReference type="InterPro" id="IPR011051">
    <property type="entry name" value="RmlC_Cupin_sf"/>
</dbReference>
<dbReference type="Gene3D" id="2.60.120.10">
    <property type="entry name" value="Jelly Rolls"/>
    <property type="match status" value="1"/>
</dbReference>
<organism evidence="3 4">
    <name type="scientific">Leekyejoonella antrihumi</name>
    <dbReference type="NCBI Taxonomy" id="1660198"/>
    <lineage>
        <taxon>Bacteria</taxon>
        <taxon>Bacillati</taxon>
        <taxon>Actinomycetota</taxon>
        <taxon>Actinomycetes</taxon>
        <taxon>Micrococcales</taxon>
        <taxon>Dermacoccaceae</taxon>
        <taxon>Leekyejoonella</taxon>
    </lineage>
</organism>
<evidence type="ECO:0000259" key="2">
    <source>
        <dbReference type="Pfam" id="PF14667"/>
    </source>
</evidence>
<dbReference type="InterPro" id="IPR036291">
    <property type="entry name" value="NAD(P)-bd_dom_sf"/>
</dbReference>
<protein>
    <submittedName>
        <fullName evidence="3">SDR family oxidoreductase</fullName>
    </submittedName>
</protein>
<evidence type="ECO:0000313" key="4">
    <source>
        <dbReference type="Proteomes" id="UP000320244"/>
    </source>
</evidence>
<dbReference type="Pfam" id="PF14667">
    <property type="entry name" value="Polysacc_synt_C"/>
    <property type="match status" value="1"/>
</dbReference>
<accession>A0A563E152</accession>
<reference evidence="3 4" key="2">
    <citation type="submission" date="2019-08" db="EMBL/GenBank/DDBJ databases">
        <title>Jejuicoccus antrihumi gen. nov., sp. nov., a new member of the family Dermacoccaceae isolated from a cave.</title>
        <authorList>
            <person name="Schumann P."/>
            <person name="Kim I.S."/>
        </authorList>
    </citation>
    <scope>NUCLEOTIDE SEQUENCE [LARGE SCALE GENOMIC DNA]</scope>
    <source>
        <strain evidence="3 4">C5-26</strain>
    </source>
</reference>